<dbReference type="OrthoDB" id="2636783at2"/>
<dbReference type="Proteomes" id="UP000295008">
    <property type="component" value="Unassembled WGS sequence"/>
</dbReference>
<dbReference type="Pfam" id="PF12010">
    <property type="entry name" value="DUF3502"/>
    <property type="match status" value="1"/>
</dbReference>
<dbReference type="InterPro" id="IPR050490">
    <property type="entry name" value="Bact_solute-bd_prot1"/>
</dbReference>
<name>A0A4V2QF02_HYDET</name>
<comment type="caution">
    <text evidence="3">The sequence shown here is derived from an EMBL/GenBank/DDBJ whole genome shotgun (WGS) entry which is preliminary data.</text>
</comment>
<reference evidence="3 4" key="1">
    <citation type="submission" date="2019-03" db="EMBL/GenBank/DDBJ databases">
        <title>Genomic Encyclopedia of Type Strains, Phase IV (KMG-IV): sequencing the most valuable type-strain genomes for metagenomic binning, comparative biology and taxonomic classification.</title>
        <authorList>
            <person name="Goeker M."/>
        </authorList>
    </citation>
    <scope>NUCLEOTIDE SEQUENCE [LARGE SCALE GENOMIC DNA]</scope>
    <source>
        <strain evidence="3 4">LX-B</strain>
    </source>
</reference>
<evidence type="ECO:0000256" key="1">
    <source>
        <dbReference type="SAM" id="SignalP"/>
    </source>
</evidence>
<dbReference type="Gene3D" id="3.40.190.10">
    <property type="entry name" value="Periplasmic binding protein-like II"/>
    <property type="match status" value="1"/>
</dbReference>
<keyword evidence="4" id="KW-1185">Reference proteome</keyword>
<evidence type="ECO:0000313" key="3">
    <source>
        <dbReference type="EMBL" id="TCL70027.1"/>
    </source>
</evidence>
<dbReference type="SUPFAM" id="SSF53850">
    <property type="entry name" value="Periplasmic binding protein-like II"/>
    <property type="match status" value="1"/>
</dbReference>
<dbReference type="AlphaFoldDB" id="A0A4V2QF02"/>
<organism evidence="3 4">
    <name type="scientific">Hydrogenispora ethanolica</name>
    <dbReference type="NCBI Taxonomy" id="1082276"/>
    <lineage>
        <taxon>Bacteria</taxon>
        <taxon>Bacillati</taxon>
        <taxon>Bacillota</taxon>
        <taxon>Hydrogenispora</taxon>
    </lineage>
</organism>
<dbReference type="InterPro" id="IPR006059">
    <property type="entry name" value="SBP"/>
</dbReference>
<feature type="chain" id="PRO_5020835411" evidence="1">
    <location>
        <begin position="26"/>
        <end position="489"/>
    </location>
</feature>
<dbReference type="EMBL" id="SLUN01000010">
    <property type="protein sequence ID" value="TCL70027.1"/>
    <property type="molecule type" value="Genomic_DNA"/>
</dbReference>
<dbReference type="PANTHER" id="PTHR43649:SF17">
    <property type="entry name" value="ABC TRANSPORTER SOLUTE BINDING PROTEIN-SUGAR TRANSPORT"/>
    <property type="match status" value="1"/>
</dbReference>
<evidence type="ECO:0000259" key="2">
    <source>
        <dbReference type="Pfam" id="PF12010"/>
    </source>
</evidence>
<protein>
    <submittedName>
        <fullName evidence="3">Carbohydrate ABC transporter substrate-binding protein (CUT1 family)</fullName>
    </submittedName>
</protein>
<dbReference type="RefSeq" id="WP_132014117.1">
    <property type="nucleotide sequence ID" value="NZ_SLUN01000010.1"/>
</dbReference>
<dbReference type="InterPro" id="IPR022627">
    <property type="entry name" value="DUF3502"/>
</dbReference>
<feature type="domain" description="DUF3502" evidence="2">
    <location>
        <begin position="418"/>
        <end position="484"/>
    </location>
</feature>
<dbReference type="Pfam" id="PF01547">
    <property type="entry name" value="SBP_bac_1"/>
    <property type="match status" value="1"/>
</dbReference>
<proteinExistence type="predicted"/>
<feature type="signal peptide" evidence="1">
    <location>
        <begin position="1"/>
        <end position="25"/>
    </location>
</feature>
<accession>A0A4V2QF02</accession>
<sequence>MKRIHRMLALLLLVGVFILGASAFAAAPYEIKWYFIGNGQQPDVKLIEDAASKYIQKKGLRATLKLQCYTWGDEYDNRLRTIIASGEPYDICFTASWANLYKVNVARGAFLDITDLWKKYAPKSRAQLHPAFISGSAIDGRNYAIPANKELAHQWGFWINKNFIDKYKFDISSIKTLKDIEPMLKVIKEKEPGIIPFQNLGNENAMRILDYDRFADDYIPAALYNDSKDMKVFNLLETKEFKDYLELARKWYQAGYVPADAATVTEFVTDIKAGKVFSKIESLKPFADEERAASWGIPCVQVELTNPVVQTRDCTGSMQAISKTSKNPALALRFLELFNTDKYLNNLINFGIQGKHYVKVSANVIDYAPGVTAQNSGYKPGTPWMFGNQYLNYFWKGENQKKWDAFKKFNASSTSAKSLGFNFDSTPVRNEVSACMNVWISGVQPLVCGAADPKTLPDVIARFKAAGIDKIIAEAQKQLNEWQAKSKKK</sequence>
<evidence type="ECO:0000313" key="4">
    <source>
        <dbReference type="Proteomes" id="UP000295008"/>
    </source>
</evidence>
<keyword evidence="1" id="KW-0732">Signal</keyword>
<gene>
    <name evidence="3" type="ORF">EDC14_101016</name>
</gene>
<dbReference type="PANTHER" id="PTHR43649">
    <property type="entry name" value="ARABINOSE-BINDING PROTEIN-RELATED"/>
    <property type="match status" value="1"/>
</dbReference>